<dbReference type="RefSeq" id="WP_227193488.1">
    <property type="nucleotide sequence ID" value="NZ_JAOQJU010000013.1"/>
</dbReference>
<dbReference type="EMBL" id="JAOQJU010000013">
    <property type="protein sequence ID" value="MCU6687102.1"/>
    <property type="molecule type" value="Genomic_DNA"/>
</dbReference>
<dbReference type="InterPro" id="IPR003797">
    <property type="entry name" value="DegV"/>
</dbReference>
<protein>
    <submittedName>
        <fullName evidence="2">DegV family protein</fullName>
    </submittedName>
</protein>
<name>A0ABT2RNV6_9FIRM</name>
<keyword evidence="1" id="KW-0446">Lipid-binding</keyword>
<evidence type="ECO:0000313" key="3">
    <source>
        <dbReference type="Proteomes" id="UP001652431"/>
    </source>
</evidence>
<evidence type="ECO:0000313" key="2">
    <source>
        <dbReference type="EMBL" id="MCU6687102.1"/>
    </source>
</evidence>
<dbReference type="PANTHER" id="PTHR33434">
    <property type="entry name" value="DEGV DOMAIN-CONTAINING PROTEIN DR_1986-RELATED"/>
    <property type="match status" value="1"/>
</dbReference>
<dbReference type="InterPro" id="IPR043168">
    <property type="entry name" value="DegV_C"/>
</dbReference>
<dbReference type="PROSITE" id="PS51482">
    <property type="entry name" value="DEGV"/>
    <property type="match status" value="1"/>
</dbReference>
<organism evidence="2 3">
    <name type="scientific">Dorea acetigenes</name>
    <dbReference type="NCBI Taxonomy" id="2981787"/>
    <lineage>
        <taxon>Bacteria</taxon>
        <taxon>Bacillati</taxon>
        <taxon>Bacillota</taxon>
        <taxon>Clostridia</taxon>
        <taxon>Lachnospirales</taxon>
        <taxon>Lachnospiraceae</taxon>
        <taxon>Dorea</taxon>
    </lineage>
</organism>
<dbReference type="Proteomes" id="UP001652431">
    <property type="component" value="Unassembled WGS sequence"/>
</dbReference>
<gene>
    <name evidence="2" type="ORF">OCV99_11210</name>
</gene>
<reference evidence="2 3" key="1">
    <citation type="journal article" date="2021" name="ISME Commun">
        <title>Automated analysis of genomic sequences facilitates high-throughput and comprehensive description of bacteria.</title>
        <authorList>
            <person name="Hitch T.C.A."/>
        </authorList>
    </citation>
    <scope>NUCLEOTIDE SEQUENCE [LARGE SCALE GENOMIC DNA]</scope>
    <source>
        <strain evidence="2 3">Sanger_03</strain>
    </source>
</reference>
<dbReference type="InterPro" id="IPR050270">
    <property type="entry name" value="DegV_domain_contain"/>
</dbReference>
<dbReference type="Gene3D" id="3.40.50.10170">
    <property type="match status" value="1"/>
</dbReference>
<evidence type="ECO:0000256" key="1">
    <source>
        <dbReference type="ARBA" id="ARBA00023121"/>
    </source>
</evidence>
<dbReference type="SUPFAM" id="SSF82549">
    <property type="entry name" value="DAK1/DegV-like"/>
    <property type="match status" value="1"/>
</dbReference>
<dbReference type="Pfam" id="PF02645">
    <property type="entry name" value="DegV"/>
    <property type="match status" value="1"/>
</dbReference>
<dbReference type="NCBIfam" id="TIGR00762">
    <property type="entry name" value="DegV"/>
    <property type="match status" value="1"/>
</dbReference>
<dbReference type="PANTHER" id="PTHR33434:SF2">
    <property type="entry name" value="FATTY ACID-BINDING PROTEIN TM_1468"/>
    <property type="match status" value="1"/>
</dbReference>
<keyword evidence="3" id="KW-1185">Reference proteome</keyword>
<dbReference type="Gene3D" id="3.30.1180.10">
    <property type="match status" value="1"/>
</dbReference>
<accession>A0ABT2RNV6</accession>
<comment type="caution">
    <text evidence="2">The sequence shown here is derived from an EMBL/GenBank/DDBJ whole genome shotgun (WGS) entry which is preliminary data.</text>
</comment>
<sequence>MEKIAILTDSNSGLSREEAEKQGIHILPMTFSVGGQEHKEGITLTDREFFDSMKKGVPVSTSQPSIADLTDIWEELLKDYDRIIHIPMAKVLSGGYATAVTFSEEYGGRVLVVDGNRISVTQAALAQYARKLADAGMAASEIKEKLEATCMEAEIYITVESLEYLKRGGRISGAAAMAGELLHVKPVLKLHGGAIEAYGKTRGTKKAKKMIEEAIAKDYERLAGKHGAENVRIFVGHADAREEVMEWAEKWKEMYPDHNIEIARLPLSICCHVGPGTIGAAVCVN</sequence>
<proteinExistence type="predicted"/>